<dbReference type="PROSITE" id="PS51462">
    <property type="entry name" value="NUDIX"/>
    <property type="match status" value="1"/>
</dbReference>
<feature type="domain" description="Nudix hydrolase" evidence="5">
    <location>
        <begin position="4"/>
        <end position="128"/>
    </location>
</feature>
<evidence type="ECO:0000313" key="7">
    <source>
        <dbReference type="Proteomes" id="UP000000935"/>
    </source>
</evidence>
<reference evidence="6 7" key="1">
    <citation type="journal article" date="2011" name="J. Bacteriol.">
        <title>Genome sequences of the biotechnologically important Bacillus megaterium strains QM B1551 and DSM319.</title>
        <authorList>
            <person name="Eppinger M."/>
            <person name="Bunk B."/>
            <person name="Johns M.A."/>
            <person name="Edirisinghe J.N."/>
            <person name="Kutumbaka K.K."/>
            <person name="Koenig S.S."/>
            <person name="Huot Creasy H."/>
            <person name="Rosovitz M.J."/>
            <person name="Riley D.R."/>
            <person name="Daugherty S."/>
            <person name="Martin M."/>
            <person name="Elbourne L.D."/>
            <person name="Paulsen I."/>
            <person name="Biedendieck R."/>
            <person name="Braun C."/>
            <person name="Grayburn S."/>
            <person name="Dhingra S."/>
            <person name="Lukyanchuk V."/>
            <person name="Ball B."/>
            <person name="Ul-Qamar R."/>
            <person name="Seibel J."/>
            <person name="Bremer E."/>
            <person name="Jahn D."/>
            <person name="Ravel J."/>
            <person name="Vary P.S."/>
        </authorList>
    </citation>
    <scope>NUCLEOTIDE SEQUENCE [LARGE SCALE GENOMIC DNA]</scope>
    <source>
        <strain evidence="7">ATCC 12872 / QMB1551</strain>
        <plasmid evidence="6">pBM700</plasmid>
    </source>
</reference>
<dbReference type="InterPro" id="IPR000086">
    <property type="entry name" value="NUDIX_hydrolase_dom"/>
</dbReference>
<sequence>MDFNRVDVAYSLLLDKSESKILMVLNRNNSWSLPGGGVEKGETLKQAAIREAKEETGYDIEVDGIVSLNEAFIDNNHIFFVVFKARLIQEPSQIPKEENILKVEWIDLKTADNLMPYYPNGISSLINNSNAQYIIQR</sequence>
<keyword evidence="7" id="KW-1185">Reference proteome</keyword>
<dbReference type="CDD" id="cd02883">
    <property type="entry name" value="NUDIX_Hydrolase"/>
    <property type="match status" value="1"/>
</dbReference>
<protein>
    <submittedName>
        <fullName evidence="6">Hydrolase, NUDIX family</fullName>
    </submittedName>
</protein>
<dbReference type="PRINTS" id="PR00502">
    <property type="entry name" value="NUDIXFAMILY"/>
</dbReference>
<evidence type="ECO:0000259" key="5">
    <source>
        <dbReference type="PROSITE" id="PS51462"/>
    </source>
</evidence>
<name>D5E4C1_PRIM1</name>
<dbReference type="PANTHER" id="PTHR43046">
    <property type="entry name" value="GDP-MANNOSE MANNOSYL HYDROLASE"/>
    <property type="match status" value="1"/>
</dbReference>
<dbReference type="SUPFAM" id="SSF55811">
    <property type="entry name" value="Nudix"/>
    <property type="match status" value="1"/>
</dbReference>
<gene>
    <name evidence="6" type="ordered locus">BMQ_pBM70104</name>
</gene>
<dbReference type="InterPro" id="IPR015797">
    <property type="entry name" value="NUDIX_hydrolase-like_dom_sf"/>
</dbReference>
<keyword evidence="2 4" id="KW-0378">Hydrolase</keyword>
<dbReference type="InterPro" id="IPR020084">
    <property type="entry name" value="NUDIX_hydrolase_CS"/>
</dbReference>
<dbReference type="RefSeq" id="WP_013060034.1">
    <property type="nucleotide sequence ID" value="NC_014023.1"/>
</dbReference>
<dbReference type="InterPro" id="IPR020476">
    <property type="entry name" value="Nudix_hydrolase"/>
</dbReference>
<dbReference type="KEGG" id="bmq:BMQ_pBM70104"/>
<evidence type="ECO:0000256" key="2">
    <source>
        <dbReference type="ARBA" id="ARBA00022801"/>
    </source>
</evidence>
<dbReference type="Proteomes" id="UP000000935">
    <property type="component" value="Plasmid pBM700"/>
</dbReference>
<evidence type="ECO:0000313" key="6">
    <source>
        <dbReference type="EMBL" id="ADE72646.1"/>
    </source>
</evidence>
<comment type="similarity">
    <text evidence="4">Belongs to the Nudix hydrolase family.</text>
</comment>
<comment type="cofactor">
    <cofactor evidence="1">
        <name>Mg(2+)</name>
        <dbReference type="ChEBI" id="CHEBI:18420"/>
    </cofactor>
</comment>
<dbReference type="EMBL" id="CP001990">
    <property type="protein sequence ID" value="ADE72646.1"/>
    <property type="molecule type" value="Genomic_DNA"/>
</dbReference>
<accession>D5E4C1</accession>
<geneLocation type="plasmid" evidence="6 7">
    <name>pBM700</name>
</geneLocation>
<keyword evidence="3" id="KW-0460">Magnesium</keyword>
<dbReference type="PANTHER" id="PTHR43046:SF12">
    <property type="entry name" value="GDP-MANNOSE MANNOSYL HYDROLASE"/>
    <property type="match status" value="1"/>
</dbReference>
<keyword evidence="6" id="KW-0614">Plasmid</keyword>
<dbReference type="GO" id="GO:0016787">
    <property type="term" value="F:hydrolase activity"/>
    <property type="evidence" value="ECO:0007669"/>
    <property type="project" value="UniProtKB-KW"/>
</dbReference>
<dbReference type="HOGENOM" id="CLU_037162_30_0_9"/>
<dbReference type="Pfam" id="PF00293">
    <property type="entry name" value="NUDIX"/>
    <property type="match status" value="1"/>
</dbReference>
<evidence type="ECO:0000256" key="4">
    <source>
        <dbReference type="RuleBase" id="RU003476"/>
    </source>
</evidence>
<evidence type="ECO:0000256" key="1">
    <source>
        <dbReference type="ARBA" id="ARBA00001946"/>
    </source>
</evidence>
<organism evidence="6 7">
    <name type="scientific">Priestia megaterium (strain ATCC 12872 / QMB1551)</name>
    <name type="common">Bacillus megaterium</name>
    <dbReference type="NCBI Taxonomy" id="545693"/>
    <lineage>
        <taxon>Bacteria</taxon>
        <taxon>Bacillati</taxon>
        <taxon>Bacillota</taxon>
        <taxon>Bacilli</taxon>
        <taxon>Bacillales</taxon>
        <taxon>Bacillaceae</taxon>
        <taxon>Priestia</taxon>
    </lineage>
</organism>
<dbReference type="AlphaFoldDB" id="D5E4C1"/>
<dbReference type="PROSITE" id="PS00893">
    <property type="entry name" value="NUDIX_BOX"/>
    <property type="match status" value="1"/>
</dbReference>
<dbReference type="Gene3D" id="3.90.79.10">
    <property type="entry name" value="Nucleoside Triphosphate Pyrophosphohydrolase"/>
    <property type="match status" value="1"/>
</dbReference>
<proteinExistence type="inferred from homology"/>
<evidence type="ECO:0000256" key="3">
    <source>
        <dbReference type="ARBA" id="ARBA00022842"/>
    </source>
</evidence>